<comment type="caution">
    <text evidence="10">The sequence shown here is derived from an EMBL/GenBank/DDBJ whole genome shotgun (WGS) entry which is preliminary data.</text>
</comment>
<dbReference type="InterPro" id="IPR041679">
    <property type="entry name" value="DNA2/NAM7-like_C"/>
</dbReference>
<dbReference type="GO" id="GO:0031380">
    <property type="term" value="C:nuclear RNA-directed RNA polymerase complex"/>
    <property type="evidence" value="ECO:0007669"/>
    <property type="project" value="TreeGrafter"/>
</dbReference>
<keyword evidence="4" id="KW-0863">Zinc-finger</keyword>
<evidence type="ECO:0000313" key="11">
    <source>
        <dbReference type="Proteomes" id="UP000031575"/>
    </source>
</evidence>
<keyword evidence="2" id="KW-0963">Cytoplasm</keyword>
<keyword evidence="3" id="KW-0479">Metal-binding</keyword>
<evidence type="ECO:0000256" key="3">
    <source>
        <dbReference type="ARBA" id="ARBA00022723"/>
    </source>
</evidence>
<name>A0A0C2IW76_9PEZI</name>
<dbReference type="VEuPathDB" id="FungiDB:SPBR_04028"/>
<keyword evidence="6" id="KW-0862">Zinc</keyword>
<dbReference type="PROSITE" id="PS51981">
    <property type="entry name" value="ZF_RZ"/>
    <property type="match status" value="1"/>
</dbReference>
<keyword evidence="5 10" id="KW-0378">Hydrolase</keyword>
<evidence type="ECO:0000256" key="6">
    <source>
        <dbReference type="ARBA" id="ARBA00022833"/>
    </source>
</evidence>
<dbReference type="InterPro" id="IPR046439">
    <property type="entry name" value="ZF_RZ_dom"/>
</dbReference>
<dbReference type="GO" id="GO:0008270">
    <property type="term" value="F:zinc ion binding"/>
    <property type="evidence" value="ECO:0007669"/>
    <property type="project" value="UniProtKB-KW"/>
</dbReference>
<dbReference type="InterPro" id="IPR041677">
    <property type="entry name" value="DNA2/NAM7_AAA_11"/>
</dbReference>
<dbReference type="Gene3D" id="3.40.50.300">
    <property type="entry name" value="P-loop containing nucleotide triphosphate hydrolases"/>
    <property type="match status" value="2"/>
</dbReference>
<evidence type="ECO:0000256" key="5">
    <source>
        <dbReference type="ARBA" id="ARBA00022806"/>
    </source>
</evidence>
<sequence length="1844" mass="204006">MHGDASTDNKTSNPPALDDRVSQFKTLVNQRGKGDRFYEHFTTQSVFALGLDVLDTAQDAGLRQEVITTLASEEGLSCIRHVASNRIPLALAAGTNEKVKLWETEACPLLRLAVHNAVVNSTLLEEKVAAIHSFIIGVGGTRLTAWFDLAVELAESPQLPSEVSCIGLAELSLLVLSTLLGSGTSQIVNDSFRHYSMRLSAVATNAEPSRPEDTFCKLQASQYADYIDRRLKIGEDIPGLRQATPSGPVQLSAFQLQRDLPGHLSADGPRHDNDHADITKISILPTPDEIRSTRSEYLPIADPTSWHHHGIRGRLDREFRLLREDTVGQLRDVVRTVLDNLQQNKDEGTALGPGPRSGQDSIQYCVYENVVVIDVGFEQRSGAEFLVRFRQPANRNRQNRVKPAEDSDASKKQRRDWWTFQAKKRLQPGGLVCAIDAQGSVNFFTVSDSTMRTSSDVRRWGQDKNTSQEMDSSSDPNQGIKYNLADDPQHAFVRLGFNGIEGQSQLAYGLSWFLKSRINRASAGRLRDGQQLRILVEFPGILLDSFLHTLRALQSGTEKLNIPMCDLIAPEQIDVEGANPQPKDVAPPKYAQKPGFVFDMSSLTAANEPLQHSIRRPLTSEEVCDKTKLDSTQSVALLEALSRSMALVQGPPGTGKTFAGVEILKVLLHNQKKAELGPIVIVCYTNHALDQILEHILDSGTPANILRMGGQSKSERLKNLNLRDAAHKVERTKVEKRMLWSSGETLKIMVNQLERLFGSLIVSTREDAIVRFLSRYDTEVYRELFGRRGAEDDSGDQDGFTIVNRHKPSAIIHRWRNGGDVEFGPAATGRRLSMLTLDERNTLYEKWQTESFTLIQDEIEHVYIDYVAAKRSLEKARQEADLRCLEAANIVGMTTTGLAKSHDLLKHIKSKVLLCEEAGEVLEAHMLTSFLPSIEHAILIGDHQQLRPQVQNYDLSIENRGGAQFAFDKSLFERLVSPRAGEAKIPFSTLSTQRRMHPSISALIRAPLYPSLEDGPNVHLYPEVTGMTRRLFWLDHQNWEDGAVGGYKSTEASGTSRTNEFEVEMTAALVSHLFKQGAYSGGDIAVLTPYLGQMMLLRRRLSSMLELTFNDRDAADLEAADGVGSEAEPTDRGDSAQADQLFVPAKTTLLNSVRVATVDNFQGEEAKVVVISLVRSNKNRQCGFLRTSNRINVLLSRARHGMYIIGNGDTCTGIPMWRDVMSALQCDNNMGPELPLQCPRHPERTFLASLPDHFVQFAPDGGCLQPCDKRLACGHSCIGRCHSDVIHAAVKCLEPCPRSLNGCIHACPRPCECGADDALDQEVDFITMATYRKINLGEDPCIFPVCGHILTMSSMDGIMDMAKHYTMTQDTSGLPRPVAIAASSSPFDMKEVKVCPHCRGSLRDVARYGRIVRRAVLDESTKRFINWARQKHNELALQLTGPKGQLEVDKEMEGKKAKRSVHQKAEQVYKKKFFAGKGRSALMAELLLSTDLARHHHQLAQTRNDISQFAAKVATDEQPFQRVAELVTFAHNRRRASGSEPAAPDPAPRHFEFDESVLQTGSSLQAAVLLMRCDILALEYVVFSLEKATSVDKLHARIRGGDGGCGGSSSSSSNNRTDTTSYTLAFQTVSKAIKTNRFTVLFKEFESTTEAAKLARYTKQEVEGYICSTHLCIVLSRLLDCIEEGVDAEHGEKEDEPSTARLVEADGPSAVLSRTKLKERATQHLAAARAVFQTSPSAHDLFGPEVDRLEQALENLAEYRPVTAAEMQAVYKAMASEFNGSGHWYTCVNGHPFTVGECGMPMEQARCNECGAPVGGRDHTNAEGVVVATEIEELGRGMNRMAVD</sequence>
<dbReference type="RefSeq" id="XP_040621421.1">
    <property type="nucleotide sequence ID" value="XM_040762313.1"/>
</dbReference>
<proteinExistence type="predicted"/>
<feature type="compositionally biased region" description="Polar residues" evidence="8">
    <location>
        <begin position="463"/>
        <end position="477"/>
    </location>
</feature>
<evidence type="ECO:0000256" key="4">
    <source>
        <dbReference type="ARBA" id="ARBA00022771"/>
    </source>
</evidence>
<keyword evidence="5 10" id="KW-0347">Helicase</keyword>
<keyword evidence="5 10" id="KW-0067">ATP-binding</keyword>
<dbReference type="GO" id="GO:0005737">
    <property type="term" value="C:cytoplasm"/>
    <property type="evidence" value="ECO:0007669"/>
    <property type="project" value="UniProtKB-SubCell"/>
</dbReference>
<dbReference type="PANTHER" id="PTHR10887">
    <property type="entry name" value="DNA2/NAM7 HELICASE FAMILY"/>
    <property type="match status" value="1"/>
</dbReference>
<dbReference type="HOGENOM" id="CLU_001490_1_1_1"/>
<dbReference type="Pfam" id="PF13086">
    <property type="entry name" value="AAA_11"/>
    <property type="match status" value="1"/>
</dbReference>
<dbReference type="GO" id="GO:0002376">
    <property type="term" value="P:immune system process"/>
    <property type="evidence" value="ECO:0007669"/>
    <property type="project" value="UniProtKB-KW"/>
</dbReference>
<evidence type="ECO:0000256" key="8">
    <source>
        <dbReference type="SAM" id="MobiDB-lite"/>
    </source>
</evidence>
<dbReference type="SUPFAM" id="SSF52540">
    <property type="entry name" value="P-loop containing nucleoside triphosphate hydrolases"/>
    <property type="match status" value="1"/>
</dbReference>
<keyword evidence="7" id="KW-0391">Immunity</keyword>
<dbReference type="CDD" id="cd17936">
    <property type="entry name" value="EEXXEc_NFX1"/>
    <property type="match status" value="1"/>
</dbReference>
<dbReference type="Pfam" id="PF13087">
    <property type="entry name" value="AAA_12"/>
    <property type="match status" value="1"/>
</dbReference>
<dbReference type="OrthoDB" id="2423195at2759"/>
<keyword evidence="5 10" id="KW-0547">Nucleotide-binding</keyword>
<evidence type="ECO:0000313" key="10">
    <source>
        <dbReference type="EMBL" id="KIH93411.1"/>
    </source>
</evidence>
<reference evidence="10 11" key="1">
    <citation type="journal article" date="2014" name="BMC Genomics">
        <title>Comparative genomics of the major fungal agents of human and animal Sporotrichosis: Sporothrix schenckii and Sporothrix brasiliensis.</title>
        <authorList>
            <person name="Teixeira M.M."/>
            <person name="de Almeida L.G."/>
            <person name="Kubitschek-Barreira P."/>
            <person name="Alves F.L."/>
            <person name="Kioshima E.S."/>
            <person name="Abadio A.K."/>
            <person name="Fernandes L."/>
            <person name="Derengowski L.S."/>
            <person name="Ferreira K.S."/>
            <person name="Souza R.C."/>
            <person name="Ruiz J.C."/>
            <person name="de Andrade N.C."/>
            <person name="Paes H.C."/>
            <person name="Nicola A.M."/>
            <person name="Albuquerque P."/>
            <person name="Gerber A.L."/>
            <person name="Martins V.P."/>
            <person name="Peconick L.D."/>
            <person name="Neto A.V."/>
            <person name="Chaucanez C.B."/>
            <person name="Silva P.A."/>
            <person name="Cunha O.L."/>
            <person name="de Oliveira F.F."/>
            <person name="dos Santos T.C."/>
            <person name="Barros A.L."/>
            <person name="Soares M.A."/>
            <person name="de Oliveira L.M."/>
            <person name="Marini M.M."/>
            <person name="Villalobos-Duno H."/>
            <person name="Cunha M.M."/>
            <person name="de Hoog S."/>
            <person name="da Silveira J.F."/>
            <person name="Henrissat B."/>
            <person name="Nino-Vega G.A."/>
            <person name="Cisalpino P.S."/>
            <person name="Mora-Montes H.M."/>
            <person name="Almeida S.R."/>
            <person name="Stajich J.E."/>
            <person name="Lopes-Bezerra L.M."/>
            <person name="Vasconcelos A.T."/>
            <person name="Felipe M.S."/>
        </authorList>
    </citation>
    <scope>NUCLEOTIDE SEQUENCE [LARGE SCALE GENOMIC DNA]</scope>
    <source>
        <strain evidence="10 11">5110</strain>
    </source>
</reference>
<dbReference type="GO" id="GO:0004386">
    <property type="term" value="F:helicase activity"/>
    <property type="evidence" value="ECO:0007669"/>
    <property type="project" value="UniProtKB-KW"/>
</dbReference>
<feature type="region of interest" description="Disordered" evidence="8">
    <location>
        <begin position="455"/>
        <end position="477"/>
    </location>
</feature>
<comment type="subcellular location">
    <subcellularLocation>
        <location evidence="1">Cytoplasm</location>
    </subcellularLocation>
</comment>
<gene>
    <name evidence="10" type="ORF">SPBR_04028</name>
</gene>
<dbReference type="InterPro" id="IPR045055">
    <property type="entry name" value="DNA2/NAM7-like"/>
</dbReference>
<dbReference type="GO" id="GO:0031048">
    <property type="term" value="P:regulatory ncRNA-mediated heterochromatin formation"/>
    <property type="evidence" value="ECO:0007669"/>
    <property type="project" value="TreeGrafter"/>
</dbReference>
<dbReference type="Pfam" id="PF20173">
    <property type="entry name" value="ZnF_RZ-type"/>
    <property type="match status" value="1"/>
</dbReference>
<evidence type="ECO:0000256" key="2">
    <source>
        <dbReference type="ARBA" id="ARBA00022490"/>
    </source>
</evidence>
<dbReference type="InterPro" id="IPR047187">
    <property type="entry name" value="SF1_C_Upf1"/>
</dbReference>
<accession>A0A0C2IW76</accession>
<protein>
    <submittedName>
        <fullName evidence="10">Nf-x1 finger and helicase domain containing protein</fullName>
    </submittedName>
</protein>
<feature type="region of interest" description="Disordered" evidence="8">
    <location>
        <begin position="1"/>
        <end position="20"/>
    </location>
</feature>
<dbReference type="InterPro" id="IPR027417">
    <property type="entry name" value="P-loop_NTPase"/>
</dbReference>
<feature type="domain" description="RZ-type" evidence="9">
    <location>
        <begin position="1762"/>
        <end position="1837"/>
    </location>
</feature>
<dbReference type="FunFam" id="3.40.50.300:FF:001660">
    <property type="entry name" value="NF-X1 finger and helicase protein, putative"/>
    <property type="match status" value="1"/>
</dbReference>
<dbReference type="EMBL" id="AWTV01000005">
    <property type="protein sequence ID" value="KIH93411.1"/>
    <property type="molecule type" value="Genomic_DNA"/>
</dbReference>
<dbReference type="PANTHER" id="PTHR10887:SF445">
    <property type="entry name" value="NFX1-TYPE ZINC FINGER-CONTAINING PROTEIN 1"/>
    <property type="match status" value="1"/>
</dbReference>
<dbReference type="Proteomes" id="UP000031575">
    <property type="component" value="Unassembled WGS sequence"/>
</dbReference>
<organism evidence="10 11">
    <name type="scientific">Sporothrix brasiliensis 5110</name>
    <dbReference type="NCBI Taxonomy" id="1398154"/>
    <lineage>
        <taxon>Eukaryota</taxon>
        <taxon>Fungi</taxon>
        <taxon>Dikarya</taxon>
        <taxon>Ascomycota</taxon>
        <taxon>Pezizomycotina</taxon>
        <taxon>Sordariomycetes</taxon>
        <taxon>Sordariomycetidae</taxon>
        <taxon>Ophiostomatales</taxon>
        <taxon>Ophiostomataceae</taxon>
        <taxon>Sporothrix</taxon>
    </lineage>
</organism>
<dbReference type="CDD" id="cd18808">
    <property type="entry name" value="SF1_C_Upf1"/>
    <property type="match status" value="1"/>
</dbReference>
<dbReference type="GeneID" id="63677234"/>
<dbReference type="CDD" id="cd06008">
    <property type="entry name" value="NF-X1-zinc-finger"/>
    <property type="match status" value="1"/>
</dbReference>
<keyword evidence="11" id="KW-1185">Reference proteome</keyword>
<evidence type="ECO:0000256" key="7">
    <source>
        <dbReference type="ARBA" id="ARBA00022859"/>
    </source>
</evidence>
<evidence type="ECO:0000259" key="9">
    <source>
        <dbReference type="PROSITE" id="PS51981"/>
    </source>
</evidence>
<evidence type="ECO:0000256" key="1">
    <source>
        <dbReference type="ARBA" id="ARBA00004496"/>
    </source>
</evidence>